<organism evidence="4 5">
    <name type="scientific">Saccharopolyspora halophila</name>
    <dbReference type="NCBI Taxonomy" id="405551"/>
    <lineage>
        <taxon>Bacteria</taxon>
        <taxon>Bacillati</taxon>
        <taxon>Actinomycetota</taxon>
        <taxon>Actinomycetes</taxon>
        <taxon>Pseudonocardiales</taxon>
        <taxon>Pseudonocardiaceae</taxon>
        <taxon>Saccharopolyspora</taxon>
    </lineage>
</organism>
<keyword evidence="5" id="KW-1185">Reference proteome</keyword>
<evidence type="ECO:0000256" key="2">
    <source>
        <dbReference type="ARBA" id="ARBA00023315"/>
    </source>
</evidence>
<proteinExistence type="predicted"/>
<gene>
    <name evidence="4" type="ORF">GCM10009854_27170</name>
</gene>
<dbReference type="PANTHER" id="PTHR43800">
    <property type="entry name" value="PEPTIDYL-LYSINE N-ACETYLTRANSFERASE YJAB"/>
    <property type="match status" value="1"/>
</dbReference>
<evidence type="ECO:0000259" key="3">
    <source>
        <dbReference type="PROSITE" id="PS51186"/>
    </source>
</evidence>
<dbReference type="PROSITE" id="PS51186">
    <property type="entry name" value="GNAT"/>
    <property type="match status" value="1"/>
</dbReference>
<evidence type="ECO:0000313" key="5">
    <source>
        <dbReference type="Proteomes" id="UP001501218"/>
    </source>
</evidence>
<protein>
    <submittedName>
        <fullName evidence="4">GNAT family N-acetyltransferase</fullName>
    </submittedName>
</protein>
<feature type="domain" description="N-acetyltransferase" evidence="3">
    <location>
        <begin position="4"/>
        <end position="154"/>
    </location>
</feature>
<dbReference type="PANTHER" id="PTHR43800:SF1">
    <property type="entry name" value="PEPTIDYL-LYSINE N-ACETYLTRANSFERASE YJAB"/>
    <property type="match status" value="1"/>
</dbReference>
<dbReference type="InterPro" id="IPR000182">
    <property type="entry name" value="GNAT_dom"/>
</dbReference>
<sequence length="172" mass="19104">MGLPPIRPAKEGDLPALQDVERSAGELFAEIGMDFVAEDAPPTIEVLRGFAADGRAWVSTDRDDRPVAYLLVEIVDGNAHLDQVSVARGYAGRGIGRALLEHLIEWAQARRLPAVTLTTYVVVPWNGPYYERLGFRYLRPAEETPGLRKIRADEVAYGLDRSPRACMRKEVC</sequence>
<dbReference type="InterPro" id="IPR016181">
    <property type="entry name" value="Acyl_CoA_acyltransferase"/>
</dbReference>
<dbReference type="Pfam" id="PF00583">
    <property type="entry name" value="Acetyltransf_1"/>
    <property type="match status" value="1"/>
</dbReference>
<dbReference type="Proteomes" id="UP001501218">
    <property type="component" value="Unassembled WGS sequence"/>
</dbReference>
<evidence type="ECO:0000256" key="1">
    <source>
        <dbReference type="ARBA" id="ARBA00022679"/>
    </source>
</evidence>
<comment type="caution">
    <text evidence="4">The sequence shown here is derived from an EMBL/GenBank/DDBJ whole genome shotgun (WGS) entry which is preliminary data.</text>
</comment>
<name>A0ABN3GC85_9PSEU</name>
<reference evidence="4 5" key="1">
    <citation type="journal article" date="2019" name="Int. J. Syst. Evol. Microbiol.">
        <title>The Global Catalogue of Microorganisms (GCM) 10K type strain sequencing project: providing services to taxonomists for standard genome sequencing and annotation.</title>
        <authorList>
            <consortium name="The Broad Institute Genomics Platform"/>
            <consortium name="The Broad Institute Genome Sequencing Center for Infectious Disease"/>
            <person name="Wu L."/>
            <person name="Ma J."/>
        </authorList>
    </citation>
    <scope>NUCLEOTIDE SEQUENCE [LARGE SCALE GENOMIC DNA]</scope>
    <source>
        <strain evidence="4 5">JCM 16221</strain>
    </source>
</reference>
<keyword evidence="2" id="KW-0012">Acyltransferase</keyword>
<keyword evidence="1" id="KW-0808">Transferase</keyword>
<dbReference type="SUPFAM" id="SSF55729">
    <property type="entry name" value="Acyl-CoA N-acyltransferases (Nat)"/>
    <property type="match status" value="1"/>
</dbReference>
<dbReference type="CDD" id="cd04301">
    <property type="entry name" value="NAT_SF"/>
    <property type="match status" value="1"/>
</dbReference>
<dbReference type="EMBL" id="BAAARA010000008">
    <property type="protein sequence ID" value="GAA2348437.1"/>
    <property type="molecule type" value="Genomic_DNA"/>
</dbReference>
<evidence type="ECO:0000313" key="4">
    <source>
        <dbReference type="EMBL" id="GAA2348437.1"/>
    </source>
</evidence>
<dbReference type="Gene3D" id="3.40.630.30">
    <property type="match status" value="1"/>
</dbReference>
<accession>A0ABN3GC85</accession>